<dbReference type="EMBL" id="BPLR01000772">
    <property type="protein sequence ID" value="GIY97342.1"/>
    <property type="molecule type" value="Genomic_DNA"/>
</dbReference>
<sequence>MSLNGPNISSPSPNIYCQNSFFAIHYTDLLSLRNILTYSLTQSSSKCRAGETSKYLAYLVENGSRKCLHCFTNDPFLRARQSICMKRTSKKKKEEEYYHFSKSR</sequence>
<evidence type="ECO:0000313" key="1">
    <source>
        <dbReference type="EMBL" id="GIY97342.1"/>
    </source>
</evidence>
<reference evidence="1 2" key="1">
    <citation type="submission" date="2021-06" db="EMBL/GenBank/DDBJ databases">
        <title>Caerostris extrusa draft genome.</title>
        <authorList>
            <person name="Kono N."/>
            <person name="Arakawa K."/>
        </authorList>
    </citation>
    <scope>NUCLEOTIDE SEQUENCE [LARGE SCALE GENOMIC DNA]</scope>
</reference>
<protein>
    <submittedName>
        <fullName evidence="1">Uncharacterized protein</fullName>
    </submittedName>
</protein>
<name>A0AAV4XQ79_CAEEX</name>
<dbReference type="AlphaFoldDB" id="A0AAV4XQ79"/>
<keyword evidence="2" id="KW-1185">Reference proteome</keyword>
<organism evidence="1 2">
    <name type="scientific">Caerostris extrusa</name>
    <name type="common">Bark spider</name>
    <name type="synonym">Caerostris bankana</name>
    <dbReference type="NCBI Taxonomy" id="172846"/>
    <lineage>
        <taxon>Eukaryota</taxon>
        <taxon>Metazoa</taxon>
        <taxon>Ecdysozoa</taxon>
        <taxon>Arthropoda</taxon>
        <taxon>Chelicerata</taxon>
        <taxon>Arachnida</taxon>
        <taxon>Araneae</taxon>
        <taxon>Araneomorphae</taxon>
        <taxon>Entelegynae</taxon>
        <taxon>Araneoidea</taxon>
        <taxon>Araneidae</taxon>
        <taxon>Caerostris</taxon>
    </lineage>
</organism>
<proteinExistence type="predicted"/>
<dbReference type="Proteomes" id="UP001054945">
    <property type="component" value="Unassembled WGS sequence"/>
</dbReference>
<evidence type="ECO:0000313" key="2">
    <source>
        <dbReference type="Proteomes" id="UP001054945"/>
    </source>
</evidence>
<accession>A0AAV4XQ79</accession>
<gene>
    <name evidence="1" type="ORF">CEXT_261981</name>
</gene>
<comment type="caution">
    <text evidence="1">The sequence shown here is derived from an EMBL/GenBank/DDBJ whole genome shotgun (WGS) entry which is preliminary data.</text>
</comment>